<keyword evidence="1" id="KW-0547">Nucleotide-binding</keyword>
<feature type="domain" description="HTH luxR-type" evidence="3">
    <location>
        <begin position="887"/>
        <end position="952"/>
    </location>
</feature>
<dbReference type="InterPro" id="IPR041664">
    <property type="entry name" value="AAA_16"/>
</dbReference>
<reference evidence="4 5" key="1">
    <citation type="submission" date="2020-05" db="EMBL/GenBank/DDBJ databases">
        <title>MicrobeNet Type strains.</title>
        <authorList>
            <person name="Nicholson A.C."/>
        </authorList>
    </citation>
    <scope>NUCLEOTIDE SEQUENCE [LARGE SCALE GENOMIC DNA]</scope>
    <source>
        <strain evidence="4 5">JCM 14282</strain>
    </source>
</reference>
<dbReference type="InterPro" id="IPR000792">
    <property type="entry name" value="Tscrpt_reg_LuxR_C"/>
</dbReference>
<comment type="caution">
    <text evidence="4">The sequence shown here is derived from an EMBL/GenBank/DDBJ whole genome shotgun (WGS) entry which is preliminary data.</text>
</comment>
<dbReference type="InterPro" id="IPR016032">
    <property type="entry name" value="Sig_transdc_resp-reg_C-effctor"/>
</dbReference>
<keyword evidence="5" id="KW-1185">Reference proteome</keyword>
<dbReference type="Proteomes" id="UP000543598">
    <property type="component" value="Unassembled WGS sequence"/>
</dbReference>
<dbReference type="Pfam" id="PF00196">
    <property type="entry name" value="GerE"/>
    <property type="match status" value="1"/>
</dbReference>
<keyword evidence="2" id="KW-0067">ATP-binding</keyword>
<dbReference type="PROSITE" id="PS00622">
    <property type="entry name" value="HTH_LUXR_1"/>
    <property type="match status" value="1"/>
</dbReference>
<dbReference type="GO" id="GO:0005737">
    <property type="term" value="C:cytoplasm"/>
    <property type="evidence" value="ECO:0007669"/>
    <property type="project" value="TreeGrafter"/>
</dbReference>
<sequence length="957" mass="101314">MGDGPARVDVALFGRDRELGLLDALLEAAARREAQSVLVTGVVGVGKTALTRHAADRRPRTSVLAGACLPLVSIAVPLLAVRSLLRSAPASAAAAPQNAGTGIPDLARLDDWLSGLCAEQPVVVLVDDLQWADQATLDVLTFLIAGPAARRLAILATIRSDEVGDDHVLQRWLADIRRLPRVTEIGLGPLDHDATAAQISSLLGQVVHTALVDDVFARSGGNPYLSRLIVQGLAPTARRIDAELPRDLRTAVLGTWSRLASAAREATTALAVAGVPLAPAELAFALPVGESRVRGALQAAAGVGLVETRTDGTYWFVHPLSAEVLEGSLPAERRRSLHAAFAMFLETRGARGDLRTATAVADHWNRGGIPIAAYRSALRAADIAESSGAWLDALRMLERAASLWDRDRGDDVTAILRRRIGAARNAGALQAELGAIDALLGAPGEGSSGADAAEVSRLLLRRIHLRFMNGNAFFDLEETRRAVAAAPPGTTAHASALAELAHAGAWHGDPAAPENARRALDEARAHDDDATLSYALTANAMQAVLAEDGARGLELAEAGAEAALRARDWLALGHAALWEANACETWAAQSYASRVGVRSAQMREQGAPHAYIAWLAGNQAMSSLAAGDWEECAVRLREALASDPGPVGDVQARLTAARLAALQGRQREAEQHLARAEELFEVTSDFLAHPFDPIRAEVRLGGHDPGGAQDAAQRGIAAEGMPPTMCEWLLPLAARAIADRIGATRDAGGDTRSIQDELEAFVAAHPDIIRDFGNSTPLWESQIHALGALYASERARGLADADESERWIVAADALVTACLPWEQAYARRRAAEALLVRDGDRLRGADQLRRGLVLAQTLAAAPIESELRALARRARVALATPAPVDGDRLSAVAITPRERDILSLVVAGRTYGEIARELVISEKTVSTHISHLLGKTGTANRIELAGFAERALSAQDG</sequence>
<evidence type="ECO:0000313" key="5">
    <source>
        <dbReference type="Proteomes" id="UP000543598"/>
    </source>
</evidence>
<organism evidence="4 5">
    <name type="scientific">Microbacterium ulmi</name>
    <dbReference type="NCBI Taxonomy" id="179095"/>
    <lineage>
        <taxon>Bacteria</taxon>
        <taxon>Bacillati</taxon>
        <taxon>Actinomycetota</taxon>
        <taxon>Actinomycetes</taxon>
        <taxon>Micrococcales</taxon>
        <taxon>Microbacteriaceae</taxon>
        <taxon>Microbacterium</taxon>
    </lineage>
</organism>
<name>A0A7Y2LY19_9MICO</name>
<dbReference type="InterPro" id="IPR036388">
    <property type="entry name" value="WH-like_DNA-bd_sf"/>
</dbReference>
<dbReference type="EMBL" id="JABEMB010000002">
    <property type="protein sequence ID" value="NNH02842.1"/>
    <property type="molecule type" value="Genomic_DNA"/>
</dbReference>
<accession>A0A7Y2LY19</accession>
<dbReference type="SUPFAM" id="SSF46894">
    <property type="entry name" value="C-terminal effector domain of the bipartite response regulators"/>
    <property type="match status" value="1"/>
</dbReference>
<dbReference type="PRINTS" id="PR00038">
    <property type="entry name" value="HTHLUXR"/>
</dbReference>
<proteinExistence type="predicted"/>
<dbReference type="Pfam" id="PF13191">
    <property type="entry name" value="AAA_16"/>
    <property type="match status" value="1"/>
</dbReference>
<dbReference type="GO" id="GO:0005524">
    <property type="term" value="F:ATP binding"/>
    <property type="evidence" value="ECO:0007669"/>
    <property type="project" value="UniProtKB-KW"/>
</dbReference>
<dbReference type="PANTHER" id="PTHR16305">
    <property type="entry name" value="TESTICULAR SOLUBLE ADENYLYL CYCLASE"/>
    <property type="match status" value="1"/>
</dbReference>
<dbReference type="SMART" id="SM00421">
    <property type="entry name" value="HTH_LUXR"/>
    <property type="match status" value="1"/>
</dbReference>
<dbReference type="RefSeq" id="WP_167040206.1">
    <property type="nucleotide sequence ID" value="NZ_BAAANA010000003.1"/>
</dbReference>
<dbReference type="Gene3D" id="3.40.50.300">
    <property type="entry name" value="P-loop containing nucleotide triphosphate hydrolases"/>
    <property type="match status" value="1"/>
</dbReference>
<dbReference type="CDD" id="cd06170">
    <property type="entry name" value="LuxR_C_like"/>
    <property type="match status" value="1"/>
</dbReference>
<dbReference type="InterPro" id="IPR027417">
    <property type="entry name" value="P-loop_NTPase"/>
</dbReference>
<dbReference type="GO" id="GO:0003677">
    <property type="term" value="F:DNA binding"/>
    <property type="evidence" value="ECO:0007669"/>
    <property type="project" value="InterPro"/>
</dbReference>
<dbReference type="SUPFAM" id="SSF52540">
    <property type="entry name" value="P-loop containing nucleoside triphosphate hydrolases"/>
    <property type="match status" value="1"/>
</dbReference>
<evidence type="ECO:0000256" key="1">
    <source>
        <dbReference type="ARBA" id="ARBA00022741"/>
    </source>
</evidence>
<dbReference type="GO" id="GO:0006355">
    <property type="term" value="P:regulation of DNA-templated transcription"/>
    <property type="evidence" value="ECO:0007669"/>
    <property type="project" value="InterPro"/>
</dbReference>
<dbReference type="PANTHER" id="PTHR16305:SF35">
    <property type="entry name" value="TRANSCRIPTIONAL ACTIVATOR DOMAIN"/>
    <property type="match status" value="1"/>
</dbReference>
<dbReference type="PROSITE" id="PS50043">
    <property type="entry name" value="HTH_LUXR_2"/>
    <property type="match status" value="1"/>
</dbReference>
<dbReference type="GO" id="GO:0004016">
    <property type="term" value="F:adenylate cyclase activity"/>
    <property type="evidence" value="ECO:0007669"/>
    <property type="project" value="TreeGrafter"/>
</dbReference>
<gene>
    <name evidence="4" type="ORF">HLA99_03060</name>
</gene>
<evidence type="ECO:0000313" key="4">
    <source>
        <dbReference type="EMBL" id="NNH02842.1"/>
    </source>
</evidence>
<dbReference type="Gene3D" id="1.10.10.10">
    <property type="entry name" value="Winged helix-like DNA-binding domain superfamily/Winged helix DNA-binding domain"/>
    <property type="match status" value="1"/>
</dbReference>
<dbReference type="AlphaFoldDB" id="A0A7Y2LY19"/>
<protein>
    <submittedName>
        <fullName evidence="4">AAA family ATPase</fullName>
    </submittedName>
</protein>
<evidence type="ECO:0000259" key="3">
    <source>
        <dbReference type="PROSITE" id="PS50043"/>
    </source>
</evidence>
<evidence type="ECO:0000256" key="2">
    <source>
        <dbReference type="ARBA" id="ARBA00022840"/>
    </source>
</evidence>